<gene>
    <name evidence="1" type="ORF">BV25DRAFT_1828338</name>
</gene>
<organism evidence="1 2">
    <name type="scientific">Artomyces pyxidatus</name>
    <dbReference type="NCBI Taxonomy" id="48021"/>
    <lineage>
        <taxon>Eukaryota</taxon>
        <taxon>Fungi</taxon>
        <taxon>Dikarya</taxon>
        <taxon>Basidiomycota</taxon>
        <taxon>Agaricomycotina</taxon>
        <taxon>Agaricomycetes</taxon>
        <taxon>Russulales</taxon>
        <taxon>Auriscalpiaceae</taxon>
        <taxon>Artomyces</taxon>
    </lineage>
</organism>
<dbReference type="Proteomes" id="UP000814140">
    <property type="component" value="Unassembled WGS sequence"/>
</dbReference>
<sequence length="293" mass="32511">MLPLLALDPSLLNLKDEERDFFKAITGIKDDEELREHILAVQKEAYAVFPYSSIRSFTFTRMTISRLPGYREVLTLAKEMANPILLDVGCCFGVDIRKAIHDGWPADQVVATDIVPEFWDLGHKLFRSSASTFPVPFLAGDIFDSDILTTIPPAYDAPTAAPPDFATLHSLNPLHHRVTAIHASAIFHLFPQDRQLALAHALAALLSPAPGSTIFGWSTGKDEAGFVEFEGGVSHPRQYCHSPESWAQLWNGGVFETGTVEVVAMNREFEEVIGLKLKGDAVLKKMEWAVRRL</sequence>
<evidence type="ECO:0000313" key="1">
    <source>
        <dbReference type="EMBL" id="KAI0059928.1"/>
    </source>
</evidence>
<accession>A0ACB8SUP3</accession>
<reference evidence="1" key="2">
    <citation type="journal article" date="2022" name="New Phytol.">
        <title>Evolutionary transition to the ectomycorrhizal habit in the genomes of a hyperdiverse lineage of mushroom-forming fungi.</title>
        <authorList>
            <person name="Looney B."/>
            <person name="Miyauchi S."/>
            <person name="Morin E."/>
            <person name="Drula E."/>
            <person name="Courty P.E."/>
            <person name="Kohler A."/>
            <person name="Kuo A."/>
            <person name="LaButti K."/>
            <person name="Pangilinan J."/>
            <person name="Lipzen A."/>
            <person name="Riley R."/>
            <person name="Andreopoulos W."/>
            <person name="He G."/>
            <person name="Johnson J."/>
            <person name="Nolan M."/>
            <person name="Tritt A."/>
            <person name="Barry K.W."/>
            <person name="Grigoriev I.V."/>
            <person name="Nagy L.G."/>
            <person name="Hibbett D."/>
            <person name="Henrissat B."/>
            <person name="Matheny P.B."/>
            <person name="Labbe J."/>
            <person name="Martin F.M."/>
        </authorList>
    </citation>
    <scope>NUCLEOTIDE SEQUENCE</scope>
    <source>
        <strain evidence="1">HHB10654</strain>
    </source>
</reference>
<comment type="caution">
    <text evidence="1">The sequence shown here is derived from an EMBL/GenBank/DDBJ whole genome shotgun (WGS) entry which is preliminary data.</text>
</comment>
<name>A0ACB8SUP3_9AGAM</name>
<reference evidence="1" key="1">
    <citation type="submission" date="2021-03" db="EMBL/GenBank/DDBJ databases">
        <authorList>
            <consortium name="DOE Joint Genome Institute"/>
            <person name="Ahrendt S."/>
            <person name="Looney B.P."/>
            <person name="Miyauchi S."/>
            <person name="Morin E."/>
            <person name="Drula E."/>
            <person name="Courty P.E."/>
            <person name="Chicoki N."/>
            <person name="Fauchery L."/>
            <person name="Kohler A."/>
            <person name="Kuo A."/>
            <person name="Labutti K."/>
            <person name="Pangilinan J."/>
            <person name="Lipzen A."/>
            <person name="Riley R."/>
            <person name="Andreopoulos W."/>
            <person name="He G."/>
            <person name="Johnson J."/>
            <person name="Barry K.W."/>
            <person name="Grigoriev I.V."/>
            <person name="Nagy L."/>
            <person name="Hibbett D."/>
            <person name="Henrissat B."/>
            <person name="Matheny P.B."/>
            <person name="Labbe J."/>
            <person name="Martin F."/>
        </authorList>
    </citation>
    <scope>NUCLEOTIDE SEQUENCE</scope>
    <source>
        <strain evidence="1">HHB10654</strain>
    </source>
</reference>
<keyword evidence="2" id="KW-1185">Reference proteome</keyword>
<protein>
    <submittedName>
        <fullName evidence="1">Uncharacterized protein</fullName>
    </submittedName>
</protein>
<evidence type="ECO:0000313" key="2">
    <source>
        <dbReference type="Proteomes" id="UP000814140"/>
    </source>
</evidence>
<dbReference type="EMBL" id="MU277222">
    <property type="protein sequence ID" value="KAI0059928.1"/>
    <property type="molecule type" value="Genomic_DNA"/>
</dbReference>
<proteinExistence type="predicted"/>